<protein>
    <submittedName>
        <fullName evidence="1">Uncharacterized protein</fullName>
    </submittedName>
</protein>
<evidence type="ECO:0000313" key="2">
    <source>
        <dbReference type="Proteomes" id="UP001165960"/>
    </source>
</evidence>
<sequence length="457" mass="51849">MDFSEVYKQSKLICEFSPDGNHLATAVQNKLVIRNAETLEIKSVFSCSGSIDQINWSPNGELILSSLFVLEKVEIWSISDPNWKVVIHESVLGLSSAYFAPSSDYILSFSDAQLRITIWSLKSNEAAYILDPKYSNRGLTYRPDKKYVSVLERKEKKDYIGIYDTDTWLLKKHFLLDTIDAADISWSPDGQFIAVLESCIEYKVILYSPAGFSVGSYSAYEVGLGVKTMCWSPTSEHLILGSYDQKVRFLNSYTWQPTLTYSHGTTLTSNVQVHQELDNRTWRRPVFDPKRNTILANPEKEAKYKIAGSPYHIQVLKNEVDKPNPKMGVGLCELNSEGHFFLSRNDNMPRCLWIWEVGVMDPIAFACQLAPIRAARWNPVDPEQLAFVCGTNCIYLWTKSCGFECIELPTAHFNAQSLHWNSNGLSLVIFSKENFCIGFTTLAEEMPLQEASLNQDD</sequence>
<keyword evidence="2" id="KW-1185">Reference proteome</keyword>
<accession>A0ACC2RP80</accession>
<dbReference type="EMBL" id="QTSX02007101">
    <property type="protein sequence ID" value="KAJ9051874.1"/>
    <property type="molecule type" value="Genomic_DNA"/>
</dbReference>
<proteinExistence type="predicted"/>
<dbReference type="Proteomes" id="UP001165960">
    <property type="component" value="Unassembled WGS sequence"/>
</dbReference>
<comment type="caution">
    <text evidence="1">The sequence shown here is derived from an EMBL/GenBank/DDBJ whole genome shotgun (WGS) entry which is preliminary data.</text>
</comment>
<reference evidence="1" key="1">
    <citation type="submission" date="2022-04" db="EMBL/GenBank/DDBJ databases">
        <title>Genome of the entomopathogenic fungus Entomophthora muscae.</title>
        <authorList>
            <person name="Elya C."/>
            <person name="Lovett B.R."/>
            <person name="Lee E."/>
            <person name="Macias A.M."/>
            <person name="Hajek A.E."/>
            <person name="De Bivort B.L."/>
            <person name="Kasson M.T."/>
            <person name="De Fine Licht H.H."/>
            <person name="Stajich J.E."/>
        </authorList>
    </citation>
    <scope>NUCLEOTIDE SEQUENCE</scope>
    <source>
        <strain evidence="1">Berkeley</strain>
    </source>
</reference>
<gene>
    <name evidence="1" type="ORF">DSO57_1000534</name>
</gene>
<evidence type="ECO:0000313" key="1">
    <source>
        <dbReference type="EMBL" id="KAJ9051874.1"/>
    </source>
</evidence>
<organism evidence="1 2">
    <name type="scientific">Entomophthora muscae</name>
    <dbReference type="NCBI Taxonomy" id="34485"/>
    <lineage>
        <taxon>Eukaryota</taxon>
        <taxon>Fungi</taxon>
        <taxon>Fungi incertae sedis</taxon>
        <taxon>Zoopagomycota</taxon>
        <taxon>Entomophthoromycotina</taxon>
        <taxon>Entomophthoromycetes</taxon>
        <taxon>Entomophthorales</taxon>
        <taxon>Entomophthoraceae</taxon>
        <taxon>Entomophthora</taxon>
    </lineage>
</organism>
<name>A0ACC2RP80_9FUNG</name>